<keyword evidence="10" id="KW-0067">ATP-binding</keyword>
<protein>
    <recommendedName>
        <fullName evidence="2">histidine kinase</fullName>
        <ecNumber evidence="2">2.7.13.3</ecNumber>
    </recommendedName>
</protein>
<dbReference type="Gene3D" id="3.30.565.10">
    <property type="entry name" value="Histidine kinase-like ATPase, C-terminal domain"/>
    <property type="match status" value="1"/>
</dbReference>
<dbReference type="GO" id="GO:0004673">
    <property type="term" value="F:protein histidine kinase activity"/>
    <property type="evidence" value="ECO:0007669"/>
    <property type="project" value="UniProtKB-EC"/>
</dbReference>
<dbReference type="PROSITE" id="PS50113">
    <property type="entry name" value="PAC"/>
    <property type="match status" value="1"/>
</dbReference>
<feature type="domain" description="PAC" evidence="12">
    <location>
        <begin position="96"/>
        <end position="148"/>
    </location>
</feature>
<keyword evidence="7" id="KW-0677">Repeat</keyword>
<keyword evidence="11" id="KW-0843">Virulence</keyword>
<reference evidence="14" key="1">
    <citation type="journal article" date="2019" name="Int. J. Syst. Evol. Microbiol.">
        <title>The Global Catalogue of Microorganisms (GCM) 10K type strain sequencing project: providing services to taxonomists for standard genome sequencing and annotation.</title>
        <authorList>
            <consortium name="The Broad Institute Genomics Platform"/>
            <consortium name="The Broad Institute Genome Sequencing Center for Infectious Disease"/>
            <person name="Wu L."/>
            <person name="Ma J."/>
        </authorList>
    </citation>
    <scope>NUCLEOTIDE SEQUENCE [LARGE SCALE GENOMIC DNA]</scope>
    <source>
        <strain evidence="14">KACC 11588</strain>
    </source>
</reference>
<dbReference type="Proteomes" id="UP001596056">
    <property type="component" value="Unassembled WGS sequence"/>
</dbReference>
<dbReference type="EC" id="2.7.13.3" evidence="2"/>
<evidence type="ECO:0000256" key="9">
    <source>
        <dbReference type="ARBA" id="ARBA00022777"/>
    </source>
</evidence>
<evidence type="ECO:0000256" key="11">
    <source>
        <dbReference type="ARBA" id="ARBA00023026"/>
    </source>
</evidence>
<name>A0ABW0SAI4_9RHOB</name>
<dbReference type="InterPro" id="IPR000700">
    <property type="entry name" value="PAS-assoc_C"/>
</dbReference>
<dbReference type="EMBL" id="JBHSNA010000003">
    <property type="protein sequence ID" value="MFC5565880.1"/>
    <property type="molecule type" value="Genomic_DNA"/>
</dbReference>
<dbReference type="SUPFAM" id="SSF55785">
    <property type="entry name" value="PYP-like sensor domain (PAS domain)"/>
    <property type="match status" value="1"/>
</dbReference>
<dbReference type="InterPro" id="IPR013656">
    <property type="entry name" value="PAS_4"/>
</dbReference>
<comment type="catalytic activity">
    <reaction evidence="1">
        <text>ATP + protein L-histidine = ADP + protein N-phospho-L-histidine.</text>
        <dbReference type="EC" id="2.7.13.3"/>
    </reaction>
</comment>
<organism evidence="13 14">
    <name type="scientific">Rubellimicrobium aerolatum</name>
    <dbReference type="NCBI Taxonomy" id="490979"/>
    <lineage>
        <taxon>Bacteria</taxon>
        <taxon>Pseudomonadati</taxon>
        <taxon>Pseudomonadota</taxon>
        <taxon>Alphaproteobacteria</taxon>
        <taxon>Rhodobacterales</taxon>
        <taxon>Roseobacteraceae</taxon>
        <taxon>Rubellimicrobium</taxon>
    </lineage>
</organism>
<dbReference type="InterPro" id="IPR035965">
    <property type="entry name" value="PAS-like_dom_sf"/>
</dbReference>
<evidence type="ECO:0000256" key="7">
    <source>
        <dbReference type="ARBA" id="ARBA00022737"/>
    </source>
</evidence>
<evidence type="ECO:0000256" key="2">
    <source>
        <dbReference type="ARBA" id="ARBA00012438"/>
    </source>
</evidence>
<dbReference type="NCBIfam" id="TIGR00229">
    <property type="entry name" value="sensory_box"/>
    <property type="match status" value="1"/>
</dbReference>
<dbReference type="RefSeq" id="WP_209838685.1">
    <property type="nucleotide sequence ID" value="NZ_JAGGJP010000003.1"/>
</dbReference>
<dbReference type="Pfam" id="PF08448">
    <property type="entry name" value="PAS_4"/>
    <property type="match status" value="1"/>
</dbReference>
<evidence type="ECO:0000256" key="4">
    <source>
        <dbReference type="ARBA" id="ARBA00022630"/>
    </source>
</evidence>
<keyword evidence="6 13" id="KW-0808">Transferase</keyword>
<evidence type="ECO:0000313" key="14">
    <source>
        <dbReference type="Proteomes" id="UP001596056"/>
    </source>
</evidence>
<evidence type="ECO:0000256" key="6">
    <source>
        <dbReference type="ARBA" id="ARBA00022679"/>
    </source>
</evidence>
<comment type="caution">
    <text evidence="13">The sequence shown here is derived from an EMBL/GenBank/DDBJ whole genome shotgun (WGS) entry which is preliminary data.</text>
</comment>
<keyword evidence="3" id="KW-0597">Phosphoprotein</keyword>
<dbReference type="PANTHER" id="PTHR41523">
    <property type="entry name" value="TWO-COMPONENT SYSTEM SENSOR PROTEIN"/>
    <property type="match status" value="1"/>
</dbReference>
<dbReference type="PANTHER" id="PTHR41523:SF8">
    <property type="entry name" value="ETHYLENE RESPONSE SENSOR PROTEIN"/>
    <property type="match status" value="1"/>
</dbReference>
<dbReference type="InterPro" id="IPR000014">
    <property type="entry name" value="PAS"/>
</dbReference>
<evidence type="ECO:0000256" key="8">
    <source>
        <dbReference type="ARBA" id="ARBA00022741"/>
    </source>
</evidence>
<accession>A0ABW0SAI4</accession>
<dbReference type="InterPro" id="IPR011102">
    <property type="entry name" value="Sig_transdc_His_kinase_HWE"/>
</dbReference>
<keyword evidence="9 13" id="KW-0418">Kinase</keyword>
<evidence type="ECO:0000256" key="3">
    <source>
        <dbReference type="ARBA" id="ARBA00022553"/>
    </source>
</evidence>
<dbReference type="Pfam" id="PF07536">
    <property type="entry name" value="HWE_HK"/>
    <property type="match status" value="1"/>
</dbReference>
<dbReference type="Gene3D" id="3.30.450.20">
    <property type="entry name" value="PAS domain"/>
    <property type="match status" value="1"/>
</dbReference>
<evidence type="ECO:0000256" key="10">
    <source>
        <dbReference type="ARBA" id="ARBA00022840"/>
    </source>
</evidence>
<sequence>MSQHIVPAPAEAGLPPEEAGEARIHQILDGTLAFAARLTAEGRLRDVSRNALEAGGVARAEVLGLPFWDTPWWSHDPAEQARLRTAIDDARAGRISRYDAVVRIQGDGRLHIAFQLAPLTDRQGRVTELLASAFDVTDRVRAQRRLEDTVHEMGHRIKNLLATVRAMATMTRRSSGPEAAFGDFLARLDALVAAHDALNESVSAEGFFGQIVRRLMSPYLDGPEPRIRVAGPRLRLARDPAKMLGLCIYELATNAMKHGALSEPGGRVAIGLSAPGADGAVSFTWEESGGPAALPPGRKGYGTDFVTLSLQAVFGGVVRRDYGPEGLRIAVEGPAPGLFLPPGDDEAC</sequence>
<dbReference type="CDD" id="cd00130">
    <property type="entry name" value="PAS"/>
    <property type="match status" value="1"/>
</dbReference>
<gene>
    <name evidence="13" type="ORF">ACFPOC_05530</name>
</gene>
<evidence type="ECO:0000256" key="5">
    <source>
        <dbReference type="ARBA" id="ARBA00022643"/>
    </source>
</evidence>
<evidence type="ECO:0000259" key="12">
    <source>
        <dbReference type="PROSITE" id="PS50113"/>
    </source>
</evidence>
<proteinExistence type="predicted"/>
<keyword evidence="4" id="KW-0285">Flavoprotein</keyword>
<dbReference type="SMART" id="SM00911">
    <property type="entry name" value="HWE_HK"/>
    <property type="match status" value="1"/>
</dbReference>
<evidence type="ECO:0000256" key="1">
    <source>
        <dbReference type="ARBA" id="ARBA00000085"/>
    </source>
</evidence>
<keyword evidence="8" id="KW-0547">Nucleotide-binding</keyword>
<dbReference type="InterPro" id="IPR036890">
    <property type="entry name" value="HATPase_C_sf"/>
</dbReference>
<evidence type="ECO:0000313" key="13">
    <source>
        <dbReference type="EMBL" id="MFC5565880.1"/>
    </source>
</evidence>
<keyword evidence="5" id="KW-0288">FMN</keyword>
<keyword evidence="14" id="KW-1185">Reference proteome</keyword>